<dbReference type="FunFam" id="3.40.50.10140:FF:000007">
    <property type="entry name" value="Disease resistance protein (TIR-NBS-LRR class)"/>
    <property type="match status" value="1"/>
</dbReference>
<protein>
    <recommendedName>
        <fullName evidence="5">TIR domain-containing protein</fullName>
    </recommendedName>
</protein>
<dbReference type="InterPro" id="IPR032675">
    <property type="entry name" value="LRR_dom_sf"/>
</dbReference>
<dbReference type="PRINTS" id="PR00364">
    <property type="entry name" value="DISEASERSIST"/>
</dbReference>
<dbReference type="SUPFAM" id="SSF52200">
    <property type="entry name" value="Toll/Interleukin receptor TIR domain"/>
    <property type="match status" value="1"/>
</dbReference>
<dbReference type="PANTHER" id="PTHR11017:SF568">
    <property type="entry name" value="ADP-RIBOSYL CYCLASE_CYCLIC ADP-RIBOSE HYDROLASE"/>
    <property type="match status" value="1"/>
</dbReference>
<keyword evidence="3" id="KW-0611">Plant defense</keyword>
<gene>
    <name evidence="6" type="ORF">SO802_013068</name>
</gene>
<feature type="domain" description="TIR" evidence="5">
    <location>
        <begin position="19"/>
        <end position="157"/>
    </location>
</feature>
<keyword evidence="4" id="KW-0520">NAD</keyword>
<evidence type="ECO:0000313" key="6">
    <source>
        <dbReference type="EMBL" id="KAL0005507.1"/>
    </source>
</evidence>
<dbReference type="PROSITE" id="PS50104">
    <property type="entry name" value="TIR"/>
    <property type="match status" value="1"/>
</dbReference>
<dbReference type="InterPro" id="IPR002182">
    <property type="entry name" value="NB-ARC"/>
</dbReference>
<dbReference type="Proteomes" id="UP001459277">
    <property type="component" value="Unassembled WGS sequence"/>
</dbReference>
<dbReference type="InterPro" id="IPR058192">
    <property type="entry name" value="WHD_ROQ1-like"/>
</dbReference>
<dbReference type="GO" id="GO:0007165">
    <property type="term" value="P:signal transduction"/>
    <property type="evidence" value="ECO:0007669"/>
    <property type="project" value="InterPro"/>
</dbReference>
<evidence type="ECO:0000256" key="3">
    <source>
        <dbReference type="ARBA" id="ARBA00022821"/>
    </source>
</evidence>
<proteinExistence type="predicted"/>
<dbReference type="InterPro" id="IPR027417">
    <property type="entry name" value="P-loop_NTPase"/>
</dbReference>
<organism evidence="6 7">
    <name type="scientific">Lithocarpus litseifolius</name>
    <dbReference type="NCBI Taxonomy" id="425828"/>
    <lineage>
        <taxon>Eukaryota</taxon>
        <taxon>Viridiplantae</taxon>
        <taxon>Streptophyta</taxon>
        <taxon>Embryophyta</taxon>
        <taxon>Tracheophyta</taxon>
        <taxon>Spermatophyta</taxon>
        <taxon>Magnoliopsida</taxon>
        <taxon>eudicotyledons</taxon>
        <taxon>Gunneridae</taxon>
        <taxon>Pentapetalae</taxon>
        <taxon>rosids</taxon>
        <taxon>fabids</taxon>
        <taxon>Fagales</taxon>
        <taxon>Fagaceae</taxon>
        <taxon>Lithocarpus</taxon>
    </lineage>
</organism>
<dbReference type="GO" id="GO:0043531">
    <property type="term" value="F:ADP binding"/>
    <property type="evidence" value="ECO:0007669"/>
    <property type="project" value="InterPro"/>
</dbReference>
<evidence type="ECO:0000256" key="2">
    <source>
        <dbReference type="ARBA" id="ARBA00022737"/>
    </source>
</evidence>
<dbReference type="Gene3D" id="3.40.50.10140">
    <property type="entry name" value="Toll/interleukin-1 receptor homology (TIR) domain"/>
    <property type="match status" value="1"/>
</dbReference>
<evidence type="ECO:0000259" key="5">
    <source>
        <dbReference type="PROSITE" id="PS50104"/>
    </source>
</evidence>
<sequence>MAFLTNEATSSSSSSTHPWSYDVFLSFRGEDTRNNFTGHLYQALCDKGFNTFIDYNLPKGEKISTELLKTIESSMISVIVFSENYAFSIWCLDELLKILECRKKKGQLVLPFFYKVDPSEVRNQKGNFGMALAKHEENFKDNLEKVQQWRKALNEAVWASCSWCLASVWASCSCTWASCSVTLEEWFSNSEILWVVLLGNNGVEVNCEAFVALLPDGVIPNPTPRTRPGRSGPSTRAYTSSLEIPIGVNSRAEAVELLLDIESNDVRFIGICGLGGIGKTTIAKAVYNRNAHHFERSSFLENVREKSRSTNGIIQLQEALLSKILGDQNLKVDSISKGINVIKQRLCYKKVLLILDDVDKSNQIENFFGKCDWFAYGSRIIITTRDKHVLTTFEKDPLIYKVKKMDRCEAHELFGLHAFQTNKPEAAYLQLAKQIINYSNGLPLALQIIGSDLRGRSLDQWTSALKKYEKIPNKDIHEILKISYEGLDDTERDIFLDIACFFKGWDKDYVSNILDSCNLYPDFGIPRLVDKCLITVDQYGILSMHDLLQQMGWEIVRQGSQVLGKRTRLWYHEDALEVLIGNTGSDKIRGIALHSPKSITVSLEAKAFKKMKNLKFLMIDNVHICGELKYLPNGLRLLCWRDYSFPLPSTFCPQQLVALNMPNGQIRLEQLFRKGIEFKNLKYIKLSSCDSITNLLDLFIPNLEELDLTCRNLVEIHQSVGCLDKLKKLYLIDCERLQILPSRLCLKSLKYFNVKGCLRLEKLPGIQPETKCLEELVLLGTAIKDFPSPIGDLPHNLQQLATPNMPCSHIKLETLLKQGILFEDLKVINLSDCAFITSLPELYAPNLEILDLSYCHSLVEVHESIGFLSKLKAWNLRHCKKLQILPSSIMLKSLQLFDLSGCLSLEKFPDVQPGIKCLQLALSQSGIRELPSSIGYLTSLLGL</sequence>
<dbReference type="SUPFAM" id="SSF52058">
    <property type="entry name" value="L domain-like"/>
    <property type="match status" value="1"/>
</dbReference>
<dbReference type="Pfam" id="PF01582">
    <property type="entry name" value="TIR"/>
    <property type="match status" value="1"/>
</dbReference>
<dbReference type="PANTHER" id="PTHR11017">
    <property type="entry name" value="LEUCINE-RICH REPEAT-CONTAINING PROTEIN"/>
    <property type="match status" value="1"/>
</dbReference>
<comment type="caution">
    <text evidence="6">The sequence shown here is derived from an EMBL/GenBank/DDBJ whole genome shotgun (WGS) entry which is preliminary data.</text>
</comment>
<dbReference type="AlphaFoldDB" id="A0AAW2D6T0"/>
<evidence type="ECO:0000256" key="1">
    <source>
        <dbReference type="ARBA" id="ARBA00022614"/>
    </source>
</evidence>
<name>A0AAW2D6T0_9ROSI</name>
<keyword evidence="7" id="KW-1185">Reference proteome</keyword>
<dbReference type="InterPro" id="IPR035897">
    <property type="entry name" value="Toll_tir_struct_dom_sf"/>
</dbReference>
<dbReference type="EMBL" id="JAZDWU010000004">
    <property type="protein sequence ID" value="KAL0005507.1"/>
    <property type="molecule type" value="Genomic_DNA"/>
</dbReference>
<dbReference type="Gene3D" id="3.80.10.10">
    <property type="entry name" value="Ribonuclease Inhibitor"/>
    <property type="match status" value="2"/>
</dbReference>
<dbReference type="InterPro" id="IPR042197">
    <property type="entry name" value="Apaf_helical"/>
</dbReference>
<keyword evidence="1" id="KW-0433">Leucine-rich repeat</keyword>
<reference evidence="6 7" key="1">
    <citation type="submission" date="2024-01" db="EMBL/GenBank/DDBJ databases">
        <title>A telomere-to-telomere, gap-free genome of sweet tea (Lithocarpus litseifolius).</title>
        <authorList>
            <person name="Zhou J."/>
        </authorList>
    </citation>
    <scope>NUCLEOTIDE SEQUENCE [LARGE SCALE GENOMIC DNA]</scope>
    <source>
        <strain evidence="6">Zhou-2022a</strain>
        <tissue evidence="6">Leaf</tissue>
    </source>
</reference>
<dbReference type="Pfam" id="PF00931">
    <property type="entry name" value="NB-ARC"/>
    <property type="match status" value="1"/>
</dbReference>
<dbReference type="Gene3D" id="1.10.8.430">
    <property type="entry name" value="Helical domain of apoptotic protease-activating factors"/>
    <property type="match status" value="1"/>
</dbReference>
<evidence type="ECO:0000256" key="4">
    <source>
        <dbReference type="ARBA" id="ARBA00023027"/>
    </source>
</evidence>
<dbReference type="InterPro" id="IPR000157">
    <property type="entry name" value="TIR_dom"/>
</dbReference>
<evidence type="ECO:0000313" key="7">
    <source>
        <dbReference type="Proteomes" id="UP001459277"/>
    </source>
</evidence>
<dbReference type="SMART" id="SM00255">
    <property type="entry name" value="TIR"/>
    <property type="match status" value="1"/>
</dbReference>
<keyword evidence="2" id="KW-0677">Repeat</keyword>
<dbReference type="InterPro" id="IPR044974">
    <property type="entry name" value="Disease_R_plants"/>
</dbReference>
<dbReference type="GO" id="GO:0006952">
    <property type="term" value="P:defense response"/>
    <property type="evidence" value="ECO:0007669"/>
    <property type="project" value="UniProtKB-KW"/>
</dbReference>
<dbReference type="SUPFAM" id="SSF52540">
    <property type="entry name" value="P-loop containing nucleoside triphosphate hydrolases"/>
    <property type="match status" value="1"/>
</dbReference>
<dbReference type="InterPro" id="IPR036390">
    <property type="entry name" value="WH_DNA-bd_sf"/>
</dbReference>
<dbReference type="Pfam" id="PF23282">
    <property type="entry name" value="WHD_ROQ1"/>
    <property type="match status" value="1"/>
</dbReference>
<dbReference type="Gene3D" id="3.40.50.300">
    <property type="entry name" value="P-loop containing nucleotide triphosphate hydrolases"/>
    <property type="match status" value="1"/>
</dbReference>
<dbReference type="SUPFAM" id="SSF46785">
    <property type="entry name" value="Winged helix' DNA-binding domain"/>
    <property type="match status" value="1"/>
</dbReference>
<accession>A0AAW2D6T0</accession>